<evidence type="ECO:0000259" key="6">
    <source>
        <dbReference type="PROSITE" id="PS51504"/>
    </source>
</evidence>
<dbReference type="InterPro" id="IPR005818">
    <property type="entry name" value="Histone_H1/H5_H15"/>
</dbReference>
<keyword evidence="4" id="KW-0539">Nucleus</keyword>
<keyword evidence="3" id="KW-0156">Chromatin regulator</keyword>
<comment type="subcellular location">
    <subcellularLocation>
        <location evidence="1">Nucleus</location>
    </subcellularLocation>
</comment>
<accession>A0ABN7APB5</accession>
<dbReference type="InterPro" id="IPR048589">
    <property type="entry name" value="SAMD1-like_WH"/>
</dbReference>
<keyword evidence="9" id="KW-1185">Reference proteome</keyword>
<dbReference type="SUPFAM" id="SSF46785">
    <property type="entry name" value="Winged helix' DNA-binding domain"/>
    <property type="match status" value="1"/>
</dbReference>
<dbReference type="Pfam" id="PF21524">
    <property type="entry name" value="SAMD1_WH"/>
    <property type="match status" value="1"/>
</dbReference>
<sequence>MKDSDTITSAQWAKWVLEAIEKIRVQKQRPSLERVCYGVRQNHNYSESTVSEKIEQLVNEGLILKVYNKGQLSYKDPGGTASRCIVIARDTDLTKLVTRSIKEIDDPDGSSVKTIEKYIMQSNRIDVKAGADLTTIIKTSLKRAVDKGWLSNEGKTYKATGTDEAGGSRRDSKGTPCKSKRKQSVETPKVSHGMRNN</sequence>
<proteinExistence type="predicted"/>
<reference evidence="8 9" key="1">
    <citation type="submission" date="2023-09" db="EMBL/GenBank/DDBJ databases">
        <title>Nesidiocoris tenuis whole genome shotgun sequence.</title>
        <authorList>
            <person name="Shibata T."/>
            <person name="Shimoda M."/>
            <person name="Kobayashi T."/>
            <person name="Uehara T."/>
        </authorList>
    </citation>
    <scope>NUCLEOTIDE SEQUENCE [LARGE SCALE GENOMIC DNA]</scope>
    <source>
        <strain evidence="8 9">Japan</strain>
    </source>
</reference>
<dbReference type="Proteomes" id="UP001307889">
    <property type="component" value="Chromosome 3"/>
</dbReference>
<evidence type="ECO:0000256" key="5">
    <source>
        <dbReference type="SAM" id="MobiDB-lite"/>
    </source>
</evidence>
<name>A0ABN7APB5_9HEMI</name>
<evidence type="ECO:0000256" key="2">
    <source>
        <dbReference type="ARBA" id="ARBA00022553"/>
    </source>
</evidence>
<feature type="domain" description="SAMD1-like winged helix (WH)" evidence="7">
    <location>
        <begin position="4"/>
        <end position="80"/>
    </location>
</feature>
<evidence type="ECO:0000313" key="8">
    <source>
        <dbReference type="EMBL" id="BES92731.1"/>
    </source>
</evidence>
<evidence type="ECO:0000259" key="7">
    <source>
        <dbReference type="PROSITE" id="PS52014"/>
    </source>
</evidence>
<evidence type="ECO:0000256" key="3">
    <source>
        <dbReference type="ARBA" id="ARBA00022853"/>
    </source>
</evidence>
<dbReference type="InterPro" id="IPR036390">
    <property type="entry name" value="WH_DNA-bd_sf"/>
</dbReference>
<feature type="region of interest" description="Disordered" evidence="5">
    <location>
        <begin position="156"/>
        <end position="197"/>
    </location>
</feature>
<evidence type="ECO:0000313" key="9">
    <source>
        <dbReference type="Proteomes" id="UP001307889"/>
    </source>
</evidence>
<organism evidence="8 9">
    <name type="scientific">Nesidiocoris tenuis</name>
    <dbReference type="NCBI Taxonomy" id="355587"/>
    <lineage>
        <taxon>Eukaryota</taxon>
        <taxon>Metazoa</taxon>
        <taxon>Ecdysozoa</taxon>
        <taxon>Arthropoda</taxon>
        <taxon>Hexapoda</taxon>
        <taxon>Insecta</taxon>
        <taxon>Pterygota</taxon>
        <taxon>Neoptera</taxon>
        <taxon>Paraneoptera</taxon>
        <taxon>Hemiptera</taxon>
        <taxon>Heteroptera</taxon>
        <taxon>Panheteroptera</taxon>
        <taxon>Cimicomorpha</taxon>
        <taxon>Miridae</taxon>
        <taxon>Dicyphina</taxon>
        <taxon>Nesidiocoris</taxon>
    </lineage>
</organism>
<dbReference type="PROSITE" id="PS52014">
    <property type="entry name" value="SAMD1_WH"/>
    <property type="match status" value="1"/>
</dbReference>
<feature type="domain" description="H15" evidence="6">
    <location>
        <begin position="89"/>
        <end position="161"/>
    </location>
</feature>
<dbReference type="Pfam" id="PF00538">
    <property type="entry name" value="Linker_histone"/>
    <property type="match status" value="1"/>
</dbReference>
<evidence type="ECO:0000256" key="1">
    <source>
        <dbReference type="ARBA" id="ARBA00004123"/>
    </source>
</evidence>
<dbReference type="EMBL" id="AP028911">
    <property type="protein sequence ID" value="BES92731.1"/>
    <property type="molecule type" value="Genomic_DNA"/>
</dbReference>
<evidence type="ECO:0000256" key="4">
    <source>
        <dbReference type="ARBA" id="ARBA00023242"/>
    </source>
</evidence>
<dbReference type="InterPro" id="IPR036388">
    <property type="entry name" value="WH-like_DNA-bd_sf"/>
</dbReference>
<dbReference type="PROSITE" id="PS51504">
    <property type="entry name" value="H15"/>
    <property type="match status" value="1"/>
</dbReference>
<dbReference type="SMART" id="SM00526">
    <property type="entry name" value="H15"/>
    <property type="match status" value="1"/>
</dbReference>
<gene>
    <name evidence="8" type="ORF">NTJ_05540</name>
</gene>
<keyword evidence="2" id="KW-0597">Phosphoprotein</keyword>
<protein>
    <submittedName>
        <fullName evidence="8">MOZ/SAS family</fullName>
    </submittedName>
</protein>
<dbReference type="Gene3D" id="1.10.10.10">
    <property type="entry name" value="Winged helix-like DNA-binding domain superfamily/Winged helix DNA-binding domain"/>
    <property type="match status" value="1"/>
</dbReference>